<dbReference type="NCBIfam" id="NF005801">
    <property type="entry name" value="PRK07656.1"/>
    <property type="match status" value="1"/>
</dbReference>
<evidence type="ECO:0000259" key="3">
    <source>
        <dbReference type="Pfam" id="PF00501"/>
    </source>
</evidence>
<evidence type="ECO:0000256" key="2">
    <source>
        <dbReference type="ARBA" id="ARBA00022598"/>
    </source>
</evidence>
<comment type="caution">
    <text evidence="5">The sequence shown here is derived from an EMBL/GenBank/DDBJ whole genome shotgun (WGS) entry which is preliminary data.</text>
</comment>
<dbReference type="GO" id="GO:0031956">
    <property type="term" value="F:medium-chain fatty acid-CoA ligase activity"/>
    <property type="evidence" value="ECO:0007669"/>
    <property type="project" value="TreeGrafter"/>
</dbReference>
<dbReference type="Gene3D" id="3.40.50.12780">
    <property type="entry name" value="N-terminal domain of ligase-like"/>
    <property type="match status" value="1"/>
</dbReference>
<reference evidence="5" key="1">
    <citation type="submission" date="2021-03" db="EMBL/GenBank/DDBJ databases">
        <authorList>
            <person name="Peeters C."/>
        </authorList>
    </citation>
    <scope>NUCLEOTIDE SEQUENCE</scope>
    <source>
        <strain evidence="5">LMG 31506</strain>
    </source>
</reference>
<dbReference type="PROSITE" id="PS00455">
    <property type="entry name" value="AMP_BINDING"/>
    <property type="match status" value="1"/>
</dbReference>
<evidence type="ECO:0000313" key="6">
    <source>
        <dbReference type="Proteomes" id="UP000672934"/>
    </source>
</evidence>
<dbReference type="PANTHER" id="PTHR43201">
    <property type="entry name" value="ACYL-COA SYNTHETASE"/>
    <property type="match status" value="1"/>
</dbReference>
<sequence>MSDCLPQFPAIATDPAISTIPDAVAHTARRYGDQVAIEEDGHLMRYGELYESARLAGRALMALGLEPGERVAVWAPNLHEWIVAALGIHMAGGVLVPLNTRYKGGEAADILARSGARVLFGIAGFLGADYPAMLRGHALPALRHQVILRGEREGWLSWQSFMARAEDTPAERLDARMAALTPDSPSDLLYTSGTTGKPKGVISTHGQNLRAFSDWSAIVGLRASDRYLIINPFFHAFGYKAGWLAAVIRGATILPVAQFDADVVLGCIARYRVSFLPGSPTLYLSLLAHPRLGAYDLSSLRVAVTGAASIAPELIRRMRKVLGFDVVLTAYGLTECCGLATVCRLGDALQTIATTSGRPLDGVEIRCVDAQGSDVMAGEQGEVWIRGYNVMRGYFDDEAASREAVDDAGWLHTGDIGKLDAAGNLSITGRLKDMFIVGGFNCYPAEIEHLIGTHPAVAQVAVVGVPDARMGEVGSAFVVLREGETLSGEALLEWCRPRLANYKVPRSVAFMAALPTNAAGKVVKHELRAVQAKAGT</sequence>
<accession>A0A916ISN2</accession>
<dbReference type="FunFam" id="3.30.300.30:FF:000008">
    <property type="entry name" value="2,3-dihydroxybenzoate-AMP ligase"/>
    <property type="match status" value="1"/>
</dbReference>
<dbReference type="EC" id="6.2.1.41" evidence="5"/>
<evidence type="ECO:0000256" key="1">
    <source>
        <dbReference type="ARBA" id="ARBA00006432"/>
    </source>
</evidence>
<feature type="domain" description="AMP-dependent synthetase/ligase" evidence="3">
    <location>
        <begin position="25"/>
        <end position="395"/>
    </location>
</feature>
<dbReference type="Pfam" id="PF00501">
    <property type="entry name" value="AMP-binding"/>
    <property type="match status" value="1"/>
</dbReference>
<keyword evidence="2 5" id="KW-0436">Ligase</keyword>
<keyword evidence="6" id="KW-1185">Reference proteome</keyword>
<evidence type="ECO:0000259" key="4">
    <source>
        <dbReference type="Pfam" id="PF13193"/>
    </source>
</evidence>
<name>A0A916ISN2_9BURK</name>
<evidence type="ECO:0000313" key="5">
    <source>
        <dbReference type="EMBL" id="CAG2137413.1"/>
    </source>
</evidence>
<dbReference type="GO" id="GO:0006631">
    <property type="term" value="P:fatty acid metabolic process"/>
    <property type="evidence" value="ECO:0007669"/>
    <property type="project" value="TreeGrafter"/>
</dbReference>
<dbReference type="Gene3D" id="3.30.300.30">
    <property type="match status" value="1"/>
</dbReference>
<organism evidence="5 6">
    <name type="scientific">Cupriavidus yeoncheonensis</name>
    <dbReference type="NCBI Taxonomy" id="1462994"/>
    <lineage>
        <taxon>Bacteria</taxon>
        <taxon>Pseudomonadati</taxon>
        <taxon>Pseudomonadota</taxon>
        <taxon>Betaproteobacteria</taxon>
        <taxon>Burkholderiales</taxon>
        <taxon>Burkholderiaceae</taxon>
        <taxon>Cupriavidus</taxon>
    </lineage>
</organism>
<dbReference type="InterPro" id="IPR042099">
    <property type="entry name" value="ANL_N_sf"/>
</dbReference>
<feature type="domain" description="AMP-binding enzyme C-terminal" evidence="4">
    <location>
        <begin position="446"/>
        <end position="521"/>
    </location>
</feature>
<dbReference type="InterPro" id="IPR045851">
    <property type="entry name" value="AMP-bd_C_sf"/>
</dbReference>
<dbReference type="RefSeq" id="WP_211946805.1">
    <property type="nucleotide sequence ID" value="NZ_CAJPUY010000005.1"/>
</dbReference>
<dbReference type="InterPro" id="IPR025110">
    <property type="entry name" value="AMP-bd_C"/>
</dbReference>
<dbReference type="EMBL" id="CAJPUY010000005">
    <property type="protein sequence ID" value="CAG2137413.1"/>
    <property type="molecule type" value="Genomic_DNA"/>
</dbReference>
<dbReference type="InterPro" id="IPR020845">
    <property type="entry name" value="AMP-binding_CS"/>
</dbReference>
<dbReference type="PANTHER" id="PTHR43201:SF5">
    <property type="entry name" value="MEDIUM-CHAIN ACYL-COA LIGASE ACSF2, MITOCHONDRIAL"/>
    <property type="match status" value="1"/>
</dbReference>
<dbReference type="Pfam" id="PF13193">
    <property type="entry name" value="AMP-binding_C"/>
    <property type="match status" value="1"/>
</dbReference>
<dbReference type="Proteomes" id="UP000672934">
    <property type="component" value="Unassembled WGS sequence"/>
</dbReference>
<protein>
    <submittedName>
        <fullName evidence="5">3-[(3aS,4S,7aS)-7a-methyl-1, 5-dioxo-octahydro-1H-inden-4-yl]propanoyl:CoA ligase</fullName>
        <ecNumber evidence="5">6.2.1.41</ecNumber>
    </submittedName>
</protein>
<dbReference type="InterPro" id="IPR000873">
    <property type="entry name" value="AMP-dep_synth/lig_dom"/>
</dbReference>
<gene>
    <name evidence="5" type="primary">fadD3_1</name>
    <name evidence="5" type="ORF">LMG31506_01836</name>
</gene>
<dbReference type="SUPFAM" id="SSF56801">
    <property type="entry name" value="Acetyl-CoA synthetase-like"/>
    <property type="match status" value="1"/>
</dbReference>
<proteinExistence type="inferred from homology"/>
<dbReference type="AlphaFoldDB" id="A0A916ISN2"/>
<comment type="similarity">
    <text evidence="1">Belongs to the ATP-dependent AMP-binding enzyme family.</text>
</comment>